<dbReference type="OrthoDB" id="2563669at2759"/>
<reference evidence="3" key="3">
    <citation type="submission" date="2024-02" db="EMBL/GenBank/DDBJ databases">
        <title>Comparative genomics of Cryptococcus and Kwoniella reveals pathogenesis evolution and contrasting modes of karyotype evolution via chromosome fusion or intercentromeric recombination.</title>
        <authorList>
            <person name="Coelho M.A."/>
            <person name="David-Palma M."/>
            <person name="Shea T."/>
            <person name="Bowers K."/>
            <person name="McGinley-Smith S."/>
            <person name="Mohammad A.W."/>
            <person name="Gnirke A."/>
            <person name="Yurkov A.M."/>
            <person name="Nowrousian M."/>
            <person name="Sun S."/>
            <person name="Cuomo C.A."/>
            <person name="Heitman J."/>
        </authorList>
    </citation>
    <scope>NUCLEOTIDE SEQUENCE</scope>
    <source>
        <strain evidence="3">CBS 10117</strain>
    </source>
</reference>
<dbReference type="VEuPathDB" id="FungiDB:I303_00721"/>
<reference evidence="3" key="2">
    <citation type="submission" date="2013-07" db="EMBL/GenBank/DDBJ databases">
        <authorList>
            <consortium name="The Broad Institute Genome Sequencing Platform"/>
            <person name="Cuomo C."/>
            <person name="Litvintseva A."/>
            <person name="Chen Y."/>
            <person name="Heitman J."/>
            <person name="Sun S."/>
            <person name="Springer D."/>
            <person name="Dromer F."/>
            <person name="Young S.K."/>
            <person name="Zeng Q."/>
            <person name="Gargeya S."/>
            <person name="Fitzgerald M."/>
            <person name="Abouelleil A."/>
            <person name="Alvarado L."/>
            <person name="Berlin A.M."/>
            <person name="Chapman S.B."/>
            <person name="Dewar J."/>
            <person name="Goldberg J."/>
            <person name="Griggs A."/>
            <person name="Gujja S."/>
            <person name="Hansen M."/>
            <person name="Howarth C."/>
            <person name="Imamovic A."/>
            <person name="Larimer J."/>
            <person name="McCowan C."/>
            <person name="Murphy C."/>
            <person name="Pearson M."/>
            <person name="Priest M."/>
            <person name="Roberts A."/>
            <person name="Saif S."/>
            <person name="Shea T."/>
            <person name="Sykes S."/>
            <person name="Wortman J."/>
            <person name="Nusbaum C."/>
            <person name="Birren B."/>
        </authorList>
    </citation>
    <scope>NUCLEOTIDE SEQUENCE</scope>
    <source>
        <strain evidence="3">CBS 10117</strain>
    </source>
</reference>
<dbReference type="STRING" id="1296121.A0A1A6AFU9"/>
<dbReference type="Proteomes" id="UP000078595">
    <property type="component" value="Chromosome 1"/>
</dbReference>
<dbReference type="KEGG" id="kdj:28964420"/>
<evidence type="ECO:0000313" key="4">
    <source>
        <dbReference type="Proteomes" id="UP000078595"/>
    </source>
</evidence>
<dbReference type="AlphaFoldDB" id="A0A1A6AFU9"/>
<gene>
    <name evidence="2" type="ORF">I303_00721</name>
    <name evidence="3" type="ORF">I303_100718</name>
</gene>
<evidence type="ECO:0000313" key="3">
    <source>
        <dbReference type="EMBL" id="WWC58182.1"/>
    </source>
</evidence>
<sequence length="372" mass="39499">MASTSQTVNVTFDDFDPIFSWADLTQWSTPDPQDHPEWVNASESETGLPWHQATLHWTTTKGAEFSLNFTTSEIWLYGALNVSSPSYTITLDGQSTTQNPASVSSGRALLYSATDLSQSSHQLTVRNEGEGLGLDYVVLGYDLGENLQNQTIDDALDQIHYDGAWTRQGGNFFNGTNIYTQGPGNSFNFSFAGTGLYIYGDSVQDHGDFSVYFNDSQTPYGTWNARTPCGGEVDFGKKCEKLGSLKAFIGNLPAGTHQVKLVNDGPEGDNATFFDFDYVEYTTPSTYPSFTINATCANGVCADAASPSSNSSSGTSSSNPSGSSSSPSPSGSTSASAGGNSSGALTNATTADALLFSVLGIWALRKLGLAKL</sequence>
<name>A0A1A6AFU9_9TREE</name>
<feature type="region of interest" description="Disordered" evidence="1">
    <location>
        <begin position="307"/>
        <end position="342"/>
    </location>
</feature>
<keyword evidence="4" id="KW-1185">Reference proteome</keyword>
<dbReference type="GeneID" id="28964420"/>
<dbReference type="RefSeq" id="XP_018266745.1">
    <property type="nucleotide sequence ID" value="XM_018404091.1"/>
</dbReference>
<evidence type="ECO:0000313" key="2">
    <source>
        <dbReference type="EMBL" id="OBR88903.1"/>
    </source>
</evidence>
<reference evidence="2" key="1">
    <citation type="submission" date="2013-07" db="EMBL/GenBank/DDBJ databases">
        <title>The Genome Sequence of Cryptococcus dejecticola CBS10117.</title>
        <authorList>
            <consortium name="The Broad Institute Genome Sequencing Platform"/>
            <person name="Cuomo C."/>
            <person name="Litvintseva A."/>
            <person name="Chen Y."/>
            <person name="Heitman J."/>
            <person name="Sun S."/>
            <person name="Springer D."/>
            <person name="Dromer F."/>
            <person name="Young S.K."/>
            <person name="Zeng Q."/>
            <person name="Gargeya S."/>
            <person name="Fitzgerald M."/>
            <person name="Abouelleil A."/>
            <person name="Alvarado L."/>
            <person name="Berlin A.M."/>
            <person name="Chapman S.B."/>
            <person name="Dewar J."/>
            <person name="Goldberg J."/>
            <person name="Griggs A."/>
            <person name="Gujja S."/>
            <person name="Hansen M."/>
            <person name="Howarth C."/>
            <person name="Imamovic A."/>
            <person name="Larimer J."/>
            <person name="McCowan C."/>
            <person name="Murphy C."/>
            <person name="Pearson M."/>
            <person name="Priest M."/>
            <person name="Roberts A."/>
            <person name="Saif S."/>
            <person name="Shea T."/>
            <person name="Sykes S."/>
            <person name="Wortman J."/>
            <person name="Nusbaum C."/>
            <person name="Birren B."/>
        </authorList>
    </citation>
    <scope>NUCLEOTIDE SEQUENCE [LARGE SCALE GENOMIC DNA]</scope>
    <source>
        <strain evidence="2">CBS 10117</strain>
    </source>
</reference>
<accession>A0A1A6AFU9</accession>
<organism evidence="2">
    <name type="scientific">Kwoniella dejecticola CBS 10117</name>
    <dbReference type="NCBI Taxonomy" id="1296121"/>
    <lineage>
        <taxon>Eukaryota</taxon>
        <taxon>Fungi</taxon>
        <taxon>Dikarya</taxon>
        <taxon>Basidiomycota</taxon>
        <taxon>Agaricomycotina</taxon>
        <taxon>Tremellomycetes</taxon>
        <taxon>Tremellales</taxon>
        <taxon>Cryptococcaceae</taxon>
        <taxon>Kwoniella</taxon>
    </lineage>
</organism>
<protein>
    <submittedName>
        <fullName evidence="2">Uncharacterized protein</fullName>
    </submittedName>
</protein>
<evidence type="ECO:0000256" key="1">
    <source>
        <dbReference type="SAM" id="MobiDB-lite"/>
    </source>
</evidence>
<dbReference type="EMBL" id="KI894027">
    <property type="protein sequence ID" value="OBR88903.1"/>
    <property type="molecule type" value="Genomic_DNA"/>
</dbReference>
<dbReference type="Gene3D" id="2.60.120.260">
    <property type="entry name" value="Galactose-binding domain-like"/>
    <property type="match status" value="2"/>
</dbReference>
<dbReference type="EMBL" id="CP144530">
    <property type="protein sequence ID" value="WWC58182.1"/>
    <property type="molecule type" value="Genomic_DNA"/>
</dbReference>
<proteinExistence type="predicted"/>